<reference evidence="7" key="1">
    <citation type="submission" date="2021-03" db="EMBL/GenBank/DDBJ databases">
        <authorList>
            <person name="Xu Q."/>
            <person name="Chen N."/>
        </authorList>
    </citation>
    <scope>NUCLEOTIDE SEQUENCE</scope>
</reference>
<evidence type="ECO:0000256" key="4">
    <source>
        <dbReference type="ARBA" id="ARBA00022989"/>
    </source>
</evidence>
<comment type="subcellular location">
    <subcellularLocation>
        <location evidence="1">Membrane</location>
        <topology evidence="1">Multi-pass membrane protein</topology>
    </subcellularLocation>
</comment>
<keyword evidence="3 6" id="KW-0812">Transmembrane</keyword>
<dbReference type="PRINTS" id="PR01840">
    <property type="entry name" value="TATCFAMILY"/>
</dbReference>
<feature type="transmembrane region" description="Helical" evidence="6">
    <location>
        <begin position="227"/>
        <end position="245"/>
    </location>
</feature>
<feature type="transmembrane region" description="Helical" evidence="6">
    <location>
        <begin position="188"/>
        <end position="215"/>
    </location>
</feature>
<organism evidence="7">
    <name type="scientific">Chaetoceros costatus</name>
    <dbReference type="NCBI Taxonomy" id="426630"/>
    <lineage>
        <taxon>Eukaryota</taxon>
        <taxon>Sar</taxon>
        <taxon>Stramenopiles</taxon>
        <taxon>Ochrophyta</taxon>
        <taxon>Bacillariophyta</taxon>
        <taxon>Coscinodiscophyceae</taxon>
        <taxon>Chaetocerotophycidae</taxon>
        <taxon>Chaetocerotales</taxon>
        <taxon>Chaetocerotaceae</taxon>
        <taxon>Chaetoceros</taxon>
    </lineage>
</organism>
<dbReference type="PANTHER" id="PTHR30371:SF0">
    <property type="entry name" value="SEC-INDEPENDENT PROTEIN TRANSLOCASE PROTEIN TATC, CHLOROPLASTIC-RELATED"/>
    <property type="match status" value="1"/>
</dbReference>
<keyword evidence="7" id="KW-0934">Plastid</keyword>
<dbReference type="NCBIfam" id="TIGR00945">
    <property type="entry name" value="tatC"/>
    <property type="match status" value="1"/>
</dbReference>
<dbReference type="AlphaFoldDB" id="A0A8F5J938"/>
<feature type="transmembrane region" description="Helical" evidence="6">
    <location>
        <begin position="142"/>
        <end position="168"/>
    </location>
</feature>
<evidence type="ECO:0000313" key="7">
    <source>
        <dbReference type="EMBL" id="QXM17396.1"/>
    </source>
</evidence>
<dbReference type="GO" id="GO:0065002">
    <property type="term" value="P:intracellular protein transmembrane transport"/>
    <property type="evidence" value="ECO:0007669"/>
    <property type="project" value="TreeGrafter"/>
</dbReference>
<feature type="transmembrane region" description="Helical" evidence="6">
    <location>
        <begin position="108"/>
        <end position="130"/>
    </location>
</feature>
<dbReference type="PROSITE" id="PS01218">
    <property type="entry name" value="TATC"/>
    <property type="match status" value="1"/>
</dbReference>
<feature type="transmembrane region" description="Helical" evidence="6">
    <location>
        <begin position="251"/>
        <end position="271"/>
    </location>
</feature>
<feature type="transmembrane region" description="Helical" evidence="6">
    <location>
        <begin position="59"/>
        <end position="81"/>
    </location>
</feature>
<keyword evidence="4 6" id="KW-1133">Transmembrane helix</keyword>
<dbReference type="PANTHER" id="PTHR30371">
    <property type="entry name" value="SEC-INDEPENDENT PROTEIN TRANSLOCASE PROTEIN TATC"/>
    <property type="match status" value="1"/>
</dbReference>
<accession>A0A8F5J938</accession>
<dbReference type="HAMAP" id="MF_00902">
    <property type="entry name" value="TatC"/>
    <property type="match status" value="1"/>
</dbReference>
<name>A0A8F5J938_9STRA</name>
<dbReference type="InterPro" id="IPR019820">
    <property type="entry name" value="Sec-indep_translocase_CS"/>
</dbReference>
<gene>
    <name evidence="7" type="primary">tatC</name>
</gene>
<evidence type="ECO:0000256" key="1">
    <source>
        <dbReference type="ARBA" id="ARBA00004141"/>
    </source>
</evidence>
<dbReference type="GO" id="GO:0033281">
    <property type="term" value="C:TAT protein transport complex"/>
    <property type="evidence" value="ECO:0007669"/>
    <property type="project" value="TreeGrafter"/>
</dbReference>
<dbReference type="InterPro" id="IPR002033">
    <property type="entry name" value="TatC"/>
</dbReference>
<evidence type="ECO:0000256" key="5">
    <source>
        <dbReference type="ARBA" id="ARBA00023136"/>
    </source>
</evidence>
<evidence type="ECO:0000256" key="2">
    <source>
        <dbReference type="ARBA" id="ARBA00008882"/>
    </source>
</evidence>
<protein>
    <submittedName>
        <fullName evidence="7">Sec-independent protein translocase component TatC</fullName>
    </submittedName>
</protein>
<proteinExistence type="inferred from homology"/>
<dbReference type="GO" id="GO:0043953">
    <property type="term" value="P:protein transport by the Tat complex"/>
    <property type="evidence" value="ECO:0007669"/>
    <property type="project" value="TreeGrafter"/>
</dbReference>
<dbReference type="GO" id="GO:0009977">
    <property type="term" value="F:proton motive force dependent protein transmembrane transporter activity"/>
    <property type="evidence" value="ECO:0007669"/>
    <property type="project" value="TreeGrafter"/>
</dbReference>
<geneLocation type="chloroplast" evidence="7"/>
<dbReference type="EMBL" id="MW845775">
    <property type="protein sequence ID" value="QXM17396.1"/>
    <property type="molecule type" value="Genomic_DNA"/>
</dbReference>
<dbReference type="Pfam" id="PF00902">
    <property type="entry name" value="TatC"/>
    <property type="match status" value="1"/>
</dbReference>
<sequence length="273" mass="30876">MCVDFNIVKIRKFLTILKNYNDAKSQSMITNSDFNFQRNETVTLELPFSEHIEELRQRLFHIVWIILILTGVALFEVKFLVKILELPVSNVKFFQNSPGEYFVSTVKISFYTGLLFGSPFAVGQLILFLLPGLTKKETKIILPLLLSSLCLFGLGLAFSYYALIPAALNFFLSYSDEVIEPLWSFDQYFEFILVLFYSTGLAFQIPIIQILLGLLNIVSAKQMIASWRYVILVSTIIGAVLTPSTDPLTQVLLSSAILLLYFSGVGILLLIKN</sequence>
<evidence type="ECO:0000256" key="6">
    <source>
        <dbReference type="SAM" id="Phobius"/>
    </source>
</evidence>
<keyword evidence="5 6" id="KW-0472">Membrane</keyword>
<comment type="similarity">
    <text evidence="2">Belongs to the TatC family.</text>
</comment>
<keyword evidence="7" id="KW-0150">Chloroplast</keyword>
<evidence type="ECO:0000256" key="3">
    <source>
        <dbReference type="ARBA" id="ARBA00022692"/>
    </source>
</evidence>